<name>A0A0D2GMZ3_9EURO</name>
<evidence type="ECO:0000256" key="1">
    <source>
        <dbReference type="SAM" id="MobiDB-lite"/>
    </source>
</evidence>
<dbReference type="CDD" id="cd12148">
    <property type="entry name" value="fungal_TF_MHR"/>
    <property type="match status" value="1"/>
</dbReference>
<proteinExistence type="predicted"/>
<reference evidence="2 3" key="1">
    <citation type="submission" date="2015-01" db="EMBL/GenBank/DDBJ databases">
        <title>The Genome Sequence of Rhinocladiella mackenzie CBS 650.93.</title>
        <authorList>
            <consortium name="The Broad Institute Genomics Platform"/>
            <person name="Cuomo C."/>
            <person name="de Hoog S."/>
            <person name="Gorbushina A."/>
            <person name="Stielow B."/>
            <person name="Teixiera M."/>
            <person name="Abouelleil A."/>
            <person name="Chapman S.B."/>
            <person name="Priest M."/>
            <person name="Young S.K."/>
            <person name="Wortman J."/>
            <person name="Nusbaum C."/>
            <person name="Birren B."/>
        </authorList>
    </citation>
    <scope>NUCLEOTIDE SEQUENCE [LARGE SCALE GENOMIC DNA]</scope>
    <source>
        <strain evidence="2 3">CBS 650.93</strain>
    </source>
</reference>
<dbReference type="Proteomes" id="UP000053617">
    <property type="component" value="Unassembled WGS sequence"/>
</dbReference>
<gene>
    <name evidence="2" type="ORF">Z518_11150</name>
</gene>
<feature type="region of interest" description="Disordered" evidence="1">
    <location>
        <begin position="99"/>
        <end position="145"/>
    </location>
</feature>
<evidence type="ECO:0000313" key="2">
    <source>
        <dbReference type="EMBL" id="KIW99737.1"/>
    </source>
</evidence>
<feature type="compositionally biased region" description="Basic and acidic residues" evidence="1">
    <location>
        <begin position="10"/>
        <end position="22"/>
    </location>
</feature>
<evidence type="ECO:0000313" key="3">
    <source>
        <dbReference type="Proteomes" id="UP000053617"/>
    </source>
</evidence>
<keyword evidence="3" id="KW-1185">Reference proteome</keyword>
<organism evidence="2 3">
    <name type="scientific">Rhinocladiella mackenziei CBS 650.93</name>
    <dbReference type="NCBI Taxonomy" id="1442369"/>
    <lineage>
        <taxon>Eukaryota</taxon>
        <taxon>Fungi</taxon>
        <taxon>Dikarya</taxon>
        <taxon>Ascomycota</taxon>
        <taxon>Pezizomycotina</taxon>
        <taxon>Eurotiomycetes</taxon>
        <taxon>Chaetothyriomycetidae</taxon>
        <taxon>Chaetothyriales</taxon>
        <taxon>Herpotrichiellaceae</taxon>
        <taxon>Rhinocladiella</taxon>
    </lineage>
</organism>
<feature type="region of interest" description="Disordered" evidence="1">
    <location>
        <begin position="1"/>
        <end position="22"/>
    </location>
</feature>
<protein>
    <submittedName>
        <fullName evidence="2">Uncharacterized protein</fullName>
    </submittedName>
</protein>
<dbReference type="CDD" id="cd14686">
    <property type="entry name" value="bZIP"/>
    <property type="match status" value="1"/>
</dbReference>
<dbReference type="OrthoDB" id="424974at2759"/>
<accession>A0A0D2GMZ3</accession>
<dbReference type="GeneID" id="25299221"/>
<feature type="compositionally biased region" description="Polar residues" evidence="1">
    <location>
        <begin position="118"/>
        <end position="129"/>
    </location>
</feature>
<dbReference type="AlphaFoldDB" id="A0A0D2GMZ3"/>
<dbReference type="EMBL" id="KN847485">
    <property type="protein sequence ID" value="KIW99737.1"/>
    <property type="molecule type" value="Genomic_DNA"/>
</dbReference>
<dbReference type="RefSeq" id="XP_013266874.1">
    <property type="nucleotide sequence ID" value="XM_013411420.1"/>
</dbReference>
<sequence>MEFPCTPQDSGHHSPSDDMDNRTSLWLERKRVIDRKAQKLSRVRAKAYVDYLEKTIERMSAGPNGNSSGTLARQLKEQYEQIERLQDIIHNTGQLSKGVVSMRHSSVGDTKEPAKPPNSISGASGSLSRPEQDEEEPPPTSKRSAALDYAGRRAVVRLILSMVYLVLDLALLFGSDAHRMHTARADSYFSPTQEIDLLDILDNDVGIELVQLGILMGFHLQSTERFSKCWNITGQPNVYIYWQSGRTSCQTDRTLNTNQCTPSLRGFSRPQFDYNDF</sequence>
<dbReference type="VEuPathDB" id="FungiDB:Z518_11150"/>
<dbReference type="HOGENOM" id="CLU_1005262_0_0_1"/>